<evidence type="ECO:0000313" key="2">
    <source>
        <dbReference type="EMBL" id="EPN36832.1"/>
    </source>
</evidence>
<gene>
    <name evidence="2" type="ORF">A245_40238</name>
</gene>
<keyword evidence="1" id="KW-0812">Transmembrane</keyword>
<evidence type="ECO:0000313" key="3">
    <source>
        <dbReference type="Proteomes" id="UP000018849"/>
    </source>
</evidence>
<keyword evidence="1" id="KW-1133">Transmembrane helix</keyword>
<feature type="non-terminal residue" evidence="2">
    <location>
        <position position="36"/>
    </location>
</feature>
<accession>A0A656JLT3</accession>
<reference evidence="2 3" key="1">
    <citation type="journal article" date="2013" name="PLoS Pathog.">
        <title>Genomic analysis of the Kiwifruit pathogen Pseudomonas syringae pv. actinidiae provides insight into the origins of an emergent plant disease.</title>
        <authorList>
            <person name="McCann H.C."/>
            <person name="Rikkerink E.H."/>
            <person name="Bertels F."/>
            <person name="Fiers M."/>
            <person name="Lu A."/>
            <person name="Rees-George J."/>
            <person name="Andersen M.T."/>
            <person name="Gleave A.P."/>
            <person name="Haubold B."/>
            <person name="Wohlers M.W."/>
            <person name="Guttman D.S."/>
            <person name="Wang P.W."/>
            <person name="Straub C."/>
            <person name="Vanneste J.L."/>
            <person name="Rainey P.B."/>
            <person name="Templeton M.D."/>
        </authorList>
    </citation>
    <scope>NUCLEOTIDE SEQUENCE [LARGE SCALE GENOMIC DNA]</scope>
    <source>
        <strain evidence="2 3">ICMP 19096</strain>
    </source>
</reference>
<proteinExistence type="predicted"/>
<comment type="caution">
    <text evidence="2">The sequence shown here is derived from an EMBL/GenBank/DDBJ whole genome shotgun (WGS) entry which is preliminary data.</text>
</comment>
<protein>
    <submittedName>
        <fullName evidence="2">DnaJ-like protein DjlA</fullName>
    </submittedName>
</protein>
<organism evidence="2 3">
    <name type="scientific">Pseudomonas syringae pv. actinidiae ICMP 19096</name>
    <dbReference type="NCBI Taxonomy" id="1194405"/>
    <lineage>
        <taxon>Bacteria</taxon>
        <taxon>Pseudomonadati</taxon>
        <taxon>Pseudomonadota</taxon>
        <taxon>Gammaproteobacteria</taxon>
        <taxon>Pseudomonadales</taxon>
        <taxon>Pseudomonadaceae</taxon>
        <taxon>Pseudomonas</taxon>
        <taxon>Pseudomonas syringae</taxon>
    </lineage>
</organism>
<name>A0A656JLT3_PSESF</name>
<dbReference type="EMBL" id="AOKF01003423">
    <property type="protein sequence ID" value="EPN36832.1"/>
    <property type="molecule type" value="Genomic_DNA"/>
</dbReference>
<keyword evidence="1" id="KW-0472">Membrane</keyword>
<feature type="transmembrane region" description="Helical" evidence="1">
    <location>
        <begin position="6"/>
        <end position="28"/>
    </location>
</feature>
<dbReference type="Proteomes" id="UP000018849">
    <property type="component" value="Unassembled WGS sequence"/>
</dbReference>
<sequence>MLWPGTLIGAGVGYAIASIPGAMLGALLGQALDRRL</sequence>
<dbReference type="AlphaFoldDB" id="A0A656JLT3"/>
<evidence type="ECO:0000256" key="1">
    <source>
        <dbReference type="SAM" id="Phobius"/>
    </source>
</evidence>